<sequence>MFSKAETQQIKKDFWTEFANAYSRKWLLYNTKIKDVAFKFYIDNKKARVMLDIEPKEDDKRKIYYEKIVSLKNIFLEEFVPDAIFVKDYTLENGKNINRIYTELTGVSLYNKASWEQVFDFFYEKMDAFERFFYEHEDYIKDLDVNT</sequence>
<feature type="domain" description="DUF4268" evidence="1">
    <location>
        <begin position="10"/>
        <end position="136"/>
    </location>
</feature>
<comment type="caution">
    <text evidence="2">The sequence shown here is derived from an EMBL/GenBank/DDBJ whole genome shotgun (WGS) entry which is preliminary data.</text>
</comment>
<dbReference type="Pfam" id="PF14088">
    <property type="entry name" value="DUF4268"/>
    <property type="match status" value="1"/>
</dbReference>
<dbReference type="RefSeq" id="WP_188622027.1">
    <property type="nucleotide sequence ID" value="NZ_BMJE01000011.1"/>
</dbReference>
<dbReference type="Proteomes" id="UP000615760">
    <property type="component" value="Unassembled WGS sequence"/>
</dbReference>
<dbReference type="EMBL" id="BMJE01000011">
    <property type="protein sequence ID" value="GGB86962.1"/>
    <property type="molecule type" value="Genomic_DNA"/>
</dbReference>
<organism evidence="2 3">
    <name type="scientific">Flavobacterium suaedae</name>
    <dbReference type="NCBI Taxonomy" id="1767027"/>
    <lineage>
        <taxon>Bacteria</taxon>
        <taxon>Pseudomonadati</taxon>
        <taxon>Bacteroidota</taxon>
        <taxon>Flavobacteriia</taxon>
        <taxon>Flavobacteriales</taxon>
        <taxon>Flavobacteriaceae</taxon>
        <taxon>Flavobacterium</taxon>
    </lineage>
</organism>
<evidence type="ECO:0000313" key="2">
    <source>
        <dbReference type="EMBL" id="GGB86962.1"/>
    </source>
</evidence>
<reference evidence="3" key="1">
    <citation type="journal article" date="2019" name="Int. J. Syst. Evol. Microbiol.">
        <title>The Global Catalogue of Microorganisms (GCM) 10K type strain sequencing project: providing services to taxonomists for standard genome sequencing and annotation.</title>
        <authorList>
            <consortium name="The Broad Institute Genomics Platform"/>
            <consortium name="The Broad Institute Genome Sequencing Center for Infectious Disease"/>
            <person name="Wu L."/>
            <person name="Ma J."/>
        </authorList>
    </citation>
    <scope>NUCLEOTIDE SEQUENCE [LARGE SCALE GENOMIC DNA]</scope>
    <source>
        <strain evidence="3">CGMCC 1.15461</strain>
    </source>
</reference>
<dbReference type="InterPro" id="IPR025364">
    <property type="entry name" value="DUF4268"/>
</dbReference>
<evidence type="ECO:0000259" key="1">
    <source>
        <dbReference type="Pfam" id="PF14088"/>
    </source>
</evidence>
<proteinExistence type="predicted"/>
<protein>
    <recommendedName>
        <fullName evidence="1">DUF4268 domain-containing protein</fullName>
    </recommendedName>
</protein>
<accession>A0ABQ1K6F7</accession>
<evidence type="ECO:0000313" key="3">
    <source>
        <dbReference type="Proteomes" id="UP000615760"/>
    </source>
</evidence>
<gene>
    <name evidence="2" type="ORF">GCM10007424_28780</name>
</gene>
<name>A0ABQ1K6F7_9FLAO</name>
<keyword evidence="3" id="KW-1185">Reference proteome</keyword>